<dbReference type="EMBL" id="JBHUOZ010000003">
    <property type="protein sequence ID" value="MFD2921643.1"/>
    <property type="molecule type" value="Genomic_DNA"/>
</dbReference>
<name>A0ABW6A8J9_9BACT</name>
<organism evidence="2 3">
    <name type="scientific">Terrimonas rubra</name>
    <dbReference type="NCBI Taxonomy" id="1035890"/>
    <lineage>
        <taxon>Bacteria</taxon>
        <taxon>Pseudomonadati</taxon>
        <taxon>Bacteroidota</taxon>
        <taxon>Chitinophagia</taxon>
        <taxon>Chitinophagales</taxon>
        <taxon>Chitinophagaceae</taxon>
        <taxon>Terrimonas</taxon>
    </lineage>
</organism>
<dbReference type="GO" id="GO:0016491">
    <property type="term" value="F:oxidoreductase activity"/>
    <property type="evidence" value="ECO:0007669"/>
    <property type="project" value="UniProtKB-KW"/>
</dbReference>
<comment type="caution">
    <text evidence="2">The sequence shown here is derived from an EMBL/GenBank/DDBJ whole genome shotgun (WGS) entry which is preliminary data.</text>
</comment>
<dbReference type="PANTHER" id="PTHR19328:SF75">
    <property type="entry name" value="ALDOSE SUGAR DEHYDROGENASE YLII"/>
    <property type="match status" value="1"/>
</dbReference>
<dbReference type="SUPFAM" id="SSF50952">
    <property type="entry name" value="Soluble quinoprotein glucose dehydrogenase"/>
    <property type="match status" value="1"/>
</dbReference>
<evidence type="ECO:0000259" key="1">
    <source>
        <dbReference type="Pfam" id="PF07995"/>
    </source>
</evidence>
<keyword evidence="2" id="KW-0560">Oxidoreductase</keyword>
<gene>
    <name evidence="2" type="ORF">ACFS6H_18130</name>
</gene>
<evidence type="ECO:0000313" key="2">
    <source>
        <dbReference type="EMBL" id="MFD2921643.1"/>
    </source>
</evidence>
<dbReference type="InterPro" id="IPR012938">
    <property type="entry name" value="Glc/Sorbosone_DH"/>
</dbReference>
<dbReference type="EC" id="1.1.5.-" evidence="2"/>
<dbReference type="Pfam" id="PF07995">
    <property type="entry name" value="GSDH"/>
    <property type="match status" value="1"/>
</dbReference>
<evidence type="ECO:0000313" key="3">
    <source>
        <dbReference type="Proteomes" id="UP001597511"/>
    </source>
</evidence>
<dbReference type="PANTHER" id="PTHR19328">
    <property type="entry name" value="HEDGEHOG-INTERACTING PROTEIN"/>
    <property type="match status" value="1"/>
</dbReference>
<dbReference type="InterPro" id="IPR011041">
    <property type="entry name" value="Quinoprot_gluc/sorb_DH_b-prop"/>
</dbReference>
<dbReference type="InterPro" id="IPR011042">
    <property type="entry name" value="6-blade_b-propeller_TolB-like"/>
</dbReference>
<feature type="domain" description="Glucose/Sorbosone dehydrogenase" evidence="1">
    <location>
        <begin position="81"/>
        <end position="411"/>
    </location>
</feature>
<dbReference type="PROSITE" id="PS51257">
    <property type="entry name" value="PROKAR_LIPOPROTEIN"/>
    <property type="match status" value="1"/>
</dbReference>
<proteinExistence type="predicted"/>
<reference evidence="3" key="1">
    <citation type="journal article" date="2019" name="Int. J. Syst. Evol. Microbiol.">
        <title>The Global Catalogue of Microorganisms (GCM) 10K type strain sequencing project: providing services to taxonomists for standard genome sequencing and annotation.</title>
        <authorList>
            <consortium name="The Broad Institute Genomics Platform"/>
            <consortium name="The Broad Institute Genome Sequencing Center for Infectious Disease"/>
            <person name="Wu L."/>
            <person name="Ma J."/>
        </authorList>
    </citation>
    <scope>NUCLEOTIDE SEQUENCE [LARGE SCALE GENOMIC DNA]</scope>
    <source>
        <strain evidence="3">KCTC 23299</strain>
    </source>
</reference>
<dbReference type="Proteomes" id="UP001597511">
    <property type="component" value="Unassembled WGS sequence"/>
</dbReference>
<sequence>MPSKNNPYVLAVIATVILGSCGNHKNGVTNNNGDNNGDTLLPPVETKKPNSDYKPAFTGQTRINGVKTKTPYQVDKLADNLNSPWAVIPLPDGRLLITLKGGQMQVHDANGGLVKKIEGLPAVESGGQGGMLDVALDPAFGTNKTIYWSFSEKQGNGNLMAVAKGVLNEAAGKVDNPVVIFRATPSLQSSLHFGSRLIFDKDGHLFVSTGERSILAGRVQAQQLNSGLGKIFKITTEGKPAPGNPFIGQANVMPEIYAYGVRNPQGLDIHPVTGELWENEFGPRGGDEINIIKPGKNYGWPVITYGIEYGGEAIGTPPIQQKEGMEQPIYYWDPVLSPSGMSFYKGNAIPEWENNLFIGGLSSQHIARIVIKDNKVVGEERLLTDVNERFRDVAYNDGKLYAVTDGGKLYRISKK</sequence>
<keyword evidence="3" id="KW-1185">Reference proteome</keyword>
<dbReference type="Gene3D" id="2.120.10.30">
    <property type="entry name" value="TolB, C-terminal domain"/>
    <property type="match status" value="1"/>
</dbReference>
<protein>
    <submittedName>
        <fullName evidence="2">PQQ-dependent sugar dehydrogenase</fullName>
        <ecNumber evidence="2">1.1.5.-</ecNumber>
    </submittedName>
</protein>
<dbReference type="RefSeq" id="WP_386102352.1">
    <property type="nucleotide sequence ID" value="NZ_JBHUOZ010000003.1"/>
</dbReference>
<accession>A0ABW6A8J9</accession>